<dbReference type="GO" id="GO:0032259">
    <property type="term" value="P:methylation"/>
    <property type="evidence" value="ECO:0007669"/>
    <property type="project" value="UniProtKB-KW"/>
</dbReference>
<dbReference type="SUPFAM" id="SSF53335">
    <property type="entry name" value="S-adenosyl-L-methionine-dependent methyltransferases"/>
    <property type="match status" value="1"/>
</dbReference>
<evidence type="ECO:0000256" key="1">
    <source>
        <dbReference type="ARBA" id="ARBA00010203"/>
    </source>
</evidence>
<comment type="catalytic activity">
    <reaction evidence="7 8">
        <text>a 2'-deoxycytidine in DNA + S-adenosyl-L-methionine = an N(4)-methyl-2'-deoxycytidine in DNA + S-adenosyl-L-homocysteine + H(+)</text>
        <dbReference type="Rhea" id="RHEA:16857"/>
        <dbReference type="Rhea" id="RHEA-COMP:11369"/>
        <dbReference type="Rhea" id="RHEA-COMP:13674"/>
        <dbReference type="ChEBI" id="CHEBI:15378"/>
        <dbReference type="ChEBI" id="CHEBI:57856"/>
        <dbReference type="ChEBI" id="CHEBI:59789"/>
        <dbReference type="ChEBI" id="CHEBI:85452"/>
        <dbReference type="ChEBI" id="CHEBI:137933"/>
        <dbReference type="EC" id="2.1.1.113"/>
    </reaction>
</comment>
<protein>
    <recommendedName>
        <fullName evidence="8">Type II methyltransferase</fullName>
        <ecNumber evidence="8">2.1.1.113</ecNumber>
    </recommendedName>
    <alternativeName>
        <fullName evidence="8">N-4 cytosine-specific methyltransferase</fullName>
    </alternativeName>
</protein>
<keyword evidence="2 8" id="KW-0489">Methyltransferase</keyword>
<dbReference type="PRINTS" id="PR00508">
    <property type="entry name" value="S21N4MTFRASE"/>
</dbReference>
<evidence type="ECO:0000256" key="4">
    <source>
        <dbReference type="ARBA" id="ARBA00022691"/>
    </source>
</evidence>
<evidence type="ECO:0000256" key="5">
    <source>
        <dbReference type="ARBA" id="ARBA00022747"/>
    </source>
</evidence>
<evidence type="ECO:0000256" key="8">
    <source>
        <dbReference type="RuleBase" id="RU362026"/>
    </source>
</evidence>
<gene>
    <name evidence="10" type="ORF">EYO15_01825</name>
</gene>
<dbReference type="GO" id="GO:0009307">
    <property type="term" value="P:DNA restriction-modification system"/>
    <property type="evidence" value="ECO:0007669"/>
    <property type="project" value="UniProtKB-KW"/>
</dbReference>
<sequence length="332" mass="38091">MSGIEDESVDLVVTSPPYPMVAMWDEMFGELDENISNLMKDGNYDDAFELMHKQLDKIWNSVYRVLKNGGIACINIGDSTRTFEGVFKLYNSHSRILNFCLSIGFESLPSIIWRKSTNAPNKFMGSGMYPVGSHVTLEHEHILILRKGPRRIFDSPESKSNRNLSAFFWEERNKWFSDIWFDVHGKLQNIDVSRERSAAYPFELASRLINMFSVKNDLVLDPFLGTGTTTKAALCSERNSIGFERDDTLSELIDKEIRESHDFYNNYVVERLDKHLAFIETRIESGKEAKHKLNNHEGYCVSSQEVDIVLNKISDIEISSSGYEVLYEPLGR</sequence>
<dbReference type="InterPro" id="IPR001091">
    <property type="entry name" value="RM_Methyltransferase"/>
</dbReference>
<dbReference type="Gene3D" id="3.40.50.150">
    <property type="entry name" value="Vaccinia Virus protein VP39"/>
    <property type="match status" value="1"/>
</dbReference>
<feature type="domain" description="DNA methylase N-4/N-6" evidence="9">
    <location>
        <begin position="9"/>
        <end position="253"/>
    </location>
</feature>
<accession>A0A7J4CZT7</accession>
<keyword evidence="6" id="KW-0238">DNA-binding</keyword>
<comment type="caution">
    <text evidence="10">The sequence shown here is derived from an EMBL/GenBank/DDBJ whole genome shotgun (WGS) entry which is preliminary data.</text>
</comment>
<evidence type="ECO:0000256" key="6">
    <source>
        <dbReference type="ARBA" id="ARBA00023125"/>
    </source>
</evidence>
<evidence type="ECO:0000256" key="7">
    <source>
        <dbReference type="ARBA" id="ARBA00049120"/>
    </source>
</evidence>
<dbReference type="InterPro" id="IPR017985">
    <property type="entry name" value="MeTrfase_CN4_CS"/>
</dbReference>
<dbReference type="InterPro" id="IPR002941">
    <property type="entry name" value="DNA_methylase_N4/N6"/>
</dbReference>
<evidence type="ECO:0000256" key="2">
    <source>
        <dbReference type="ARBA" id="ARBA00022603"/>
    </source>
</evidence>
<proteinExistence type="inferred from homology"/>
<evidence type="ECO:0000259" key="9">
    <source>
        <dbReference type="Pfam" id="PF01555"/>
    </source>
</evidence>
<comment type="similarity">
    <text evidence="1">Belongs to the N(4)/N(6)-methyltransferase family. N(4) subfamily.</text>
</comment>
<organism evidence="10 11">
    <name type="scientific">Marine Group III euryarchaeote</name>
    <dbReference type="NCBI Taxonomy" id="2173149"/>
    <lineage>
        <taxon>Archaea</taxon>
        <taxon>Methanobacteriati</taxon>
        <taxon>Thermoplasmatota</taxon>
        <taxon>Thermoplasmata</taxon>
        <taxon>Candidatus Thermoprofundales</taxon>
    </lineage>
</organism>
<evidence type="ECO:0000313" key="11">
    <source>
        <dbReference type="Proteomes" id="UP000589132"/>
    </source>
</evidence>
<dbReference type="Pfam" id="PF01555">
    <property type="entry name" value="N6_N4_Mtase"/>
    <property type="match status" value="1"/>
</dbReference>
<dbReference type="GO" id="GO:0015667">
    <property type="term" value="F:site-specific DNA-methyltransferase (cytosine-N4-specific) activity"/>
    <property type="evidence" value="ECO:0007669"/>
    <property type="project" value="UniProtKB-EC"/>
</dbReference>
<dbReference type="GO" id="GO:0008170">
    <property type="term" value="F:N-methyltransferase activity"/>
    <property type="evidence" value="ECO:0007669"/>
    <property type="project" value="InterPro"/>
</dbReference>
<name>A0A7J4CZT7_9ARCH</name>
<dbReference type="EMBL" id="DTTC01000098">
    <property type="protein sequence ID" value="HIA97903.1"/>
    <property type="molecule type" value="Genomic_DNA"/>
</dbReference>
<reference evidence="11" key="1">
    <citation type="journal article" date="2019" name="bioRxiv">
        <title>Genome diversification in globally distributed novel marine Proteobacteria is linked to environmental adaptation.</title>
        <authorList>
            <person name="Zhou Z."/>
            <person name="Tran P.Q."/>
            <person name="Kieft K."/>
            <person name="Anantharaman K."/>
        </authorList>
    </citation>
    <scope>NUCLEOTIDE SEQUENCE [LARGE SCALE GENOMIC DNA]</scope>
</reference>
<keyword evidence="5 8" id="KW-0680">Restriction system</keyword>
<keyword evidence="3 10" id="KW-0808">Transferase</keyword>
<evidence type="ECO:0000313" key="10">
    <source>
        <dbReference type="EMBL" id="HIA97903.1"/>
    </source>
</evidence>
<evidence type="ECO:0000256" key="3">
    <source>
        <dbReference type="ARBA" id="ARBA00022679"/>
    </source>
</evidence>
<dbReference type="InterPro" id="IPR029063">
    <property type="entry name" value="SAM-dependent_MTases_sf"/>
</dbReference>
<dbReference type="Proteomes" id="UP000589132">
    <property type="component" value="Unassembled WGS sequence"/>
</dbReference>
<dbReference type="PROSITE" id="PS00093">
    <property type="entry name" value="N4_MTASE"/>
    <property type="match status" value="1"/>
</dbReference>
<dbReference type="AlphaFoldDB" id="A0A7J4CZT7"/>
<keyword evidence="4 8" id="KW-0949">S-adenosyl-L-methionine</keyword>
<dbReference type="EC" id="2.1.1.113" evidence="8"/>
<dbReference type="GO" id="GO:0003677">
    <property type="term" value="F:DNA binding"/>
    <property type="evidence" value="ECO:0007669"/>
    <property type="project" value="UniProtKB-KW"/>
</dbReference>